<feature type="non-terminal residue" evidence="1">
    <location>
        <position position="236"/>
    </location>
</feature>
<comment type="caution">
    <text evidence="1">The sequence shown here is derived from an EMBL/GenBank/DDBJ whole genome shotgun (WGS) entry which is preliminary data.</text>
</comment>
<reference evidence="1" key="1">
    <citation type="submission" date="2021-02" db="EMBL/GenBank/DDBJ databases">
        <authorList>
            <person name="Nowell W R."/>
        </authorList>
    </citation>
    <scope>NUCLEOTIDE SEQUENCE</scope>
</reference>
<sequence length="236" mass="26720">MTSDTEDIFVYAPDVPADIPNNDVEQMLQNRIERIGRMKIKNVKYYSKLCIAVIRMMNEDDKIHLISNVQSAILDSQRGTSIFFTDQLELDAFIVLDRNASKFLSCEQVTSRLKGIFKINEIVCELISDQFPNVFHITLNSLDDLVKVANTREIQIDNIVVTIYPRAECTFLEDLPPYITNAKLLSAISSESGGKELPTTSLYVQYNNDTGNAIVLTAKFIKTWSIENVVTIDGRK</sequence>
<dbReference type="Proteomes" id="UP000663828">
    <property type="component" value="Unassembled WGS sequence"/>
</dbReference>
<name>A0A814FEM6_ADIRI</name>
<gene>
    <name evidence="1" type="ORF">XAT740_LOCUS12147</name>
</gene>
<evidence type="ECO:0000313" key="2">
    <source>
        <dbReference type="Proteomes" id="UP000663828"/>
    </source>
</evidence>
<accession>A0A814FEM6</accession>
<evidence type="ECO:0000313" key="1">
    <source>
        <dbReference type="EMBL" id="CAF0980329.1"/>
    </source>
</evidence>
<dbReference type="EMBL" id="CAJNOR010000681">
    <property type="protein sequence ID" value="CAF0980329.1"/>
    <property type="molecule type" value="Genomic_DNA"/>
</dbReference>
<proteinExistence type="predicted"/>
<keyword evidence="2" id="KW-1185">Reference proteome</keyword>
<dbReference type="AlphaFoldDB" id="A0A814FEM6"/>
<protein>
    <submittedName>
        <fullName evidence="1">Uncharacterized protein</fullName>
    </submittedName>
</protein>
<organism evidence="1 2">
    <name type="scientific">Adineta ricciae</name>
    <name type="common">Rotifer</name>
    <dbReference type="NCBI Taxonomy" id="249248"/>
    <lineage>
        <taxon>Eukaryota</taxon>
        <taxon>Metazoa</taxon>
        <taxon>Spiralia</taxon>
        <taxon>Gnathifera</taxon>
        <taxon>Rotifera</taxon>
        <taxon>Eurotatoria</taxon>
        <taxon>Bdelloidea</taxon>
        <taxon>Adinetida</taxon>
        <taxon>Adinetidae</taxon>
        <taxon>Adineta</taxon>
    </lineage>
</organism>